<keyword evidence="3" id="KW-1185">Reference proteome</keyword>
<sequence length="108" mass="12303">MTLRRAFPYVLLTIFLSFLVIQYPGDSSRTSQTSDHQQAVLNANLSSDGFHYQDDLKKHPLLLPAGSTILMNIALMVISLCQLTFFVIRNGKFYHPVFYQSNYLDSTP</sequence>
<evidence type="ECO:0000313" key="3">
    <source>
        <dbReference type="Proteomes" id="UP001238088"/>
    </source>
</evidence>
<dbReference type="EMBL" id="JAUSUB010000034">
    <property type="protein sequence ID" value="MDQ0273138.1"/>
    <property type="molecule type" value="Genomic_DNA"/>
</dbReference>
<proteinExistence type="predicted"/>
<accession>A0ABU0ART8</accession>
<keyword evidence="1" id="KW-1133">Transmembrane helix</keyword>
<evidence type="ECO:0000256" key="1">
    <source>
        <dbReference type="SAM" id="Phobius"/>
    </source>
</evidence>
<name>A0ABU0ART8_9BACI</name>
<keyword evidence="1" id="KW-0812">Transmembrane</keyword>
<feature type="transmembrane region" description="Helical" evidence="1">
    <location>
        <begin position="7"/>
        <end position="25"/>
    </location>
</feature>
<feature type="transmembrane region" description="Helical" evidence="1">
    <location>
        <begin position="69"/>
        <end position="88"/>
    </location>
</feature>
<gene>
    <name evidence="2" type="ORF">J2S17_005059</name>
</gene>
<comment type="caution">
    <text evidence="2">The sequence shown here is derived from an EMBL/GenBank/DDBJ whole genome shotgun (WGS) entry which is preliminary data.</text>
</comment>
<evidence type="ECO:0000313" key="2">
    <source>
        <dbReference type="EMBL" id="MDQ0273138.1"/>
    </source>
</evidence>
<dbReference type="Proteomes" id="UP001238088">
    <property type="component" value="Unassembled WGS sequence"/>
</dbReference>
<reference evidence="2 3" key="1">
    <citation type="submission" date="2023-07" db="EMBL/GenBank/DDBJ databases">
        <title>Genomic Encyclopedia of Type Strains, Phase IV (KMG-IV): sequencing the most valuable type-strain genomes for metagenomic binning, comparative biology and taxonomic classification.</title>
        <authorList>
            <person name="Goeker M."/>
        </authorList>
    </citation>
    <scope>NUCLEOTIDE SEQUENCE [LARGE SCALE GENOMIC DNA]</scope>
    <source>
        <strain evidence="2 3">DSM 23494</strain>
    </source>
</reference>
<keyword evidence="1" id="KW-0472">Membrane</keyword>
<dbReference type="RefSeq" id="WP_307478861.1">
    <property type="nucleotide sequence ID" value="NZ_JAUSUB010000034.1"/>
</dbReference>
<organism evidence="2 3">
    <name type="scientific">Cytobacillus purgationiresistens</name>
    <dbReference type="NCBI Taxonomy" id="863449"/>
    <lineage>
        <taxon>Bacteria</taxon>
        <taxon>Bacillati</taxon>
        <taxon>Bacillota</taxon>
        <taxon>Bacilli</taxon>
        <taxon>Bacillales</taxon>
        <taxon>Bacillaceae</taxon>
        <taxon>Cytobacillus</taxon>
    </lineage>
</organism>
<protein>
    <submittedName>
        <fullName evidence="2">Uncharacterized protein</fullName>
    </submittedName>
</protein>